<keyword evidence="3 10" id="KW-0813">Transport</keyword>
<gene>
    <name evidence="16" type="ORF">GJA_1970</name>
</gene>
<keyword evidence="8 16" id="KW-0675">Receptor</keyword>
<feature type="compositionally biased region" description="Low complexity" evidence="12">
    <location>
        <begin position="28"/>
        <end position="37"/>
    </location>
</feature>
<dbReference type="Pfam" id="PF07715">
    <property type="entry name" value="Plug"/>
    <property type="match status" value="1"/>
</dbReference>
<accession>W0V402</accession>
<dbReference type="InterPro" id="IPR000531">
    <property type="entry name" value="Beta-barrel_TonB"/>
</dbReference>
<organism evidence="16 17">
    <name type="scientific">Janthinobacterium agaricidamnosum NBRC 102515 = DSM 9628</name>
    <dbReference type="NCBI Taxonomy" id="1349767"/>
    <lineage>
        <taxon>Bacteria</taxon>
        <taxon>Pseudomonadati</taxon>
        <taxon>Pseudomonadota</taxon>
        <taxon>Betaproteobacteria</taxon>
        <taxon>Burkholderiales</taxon>
        <taxon>Oxalobacteraceae</taxon>
        <taxon>Janthinobacterium</taxon>
    </lineage>
</organism>
<keyword evidence="9 10" id="KW-0998">Cell outer membrane</keyword>
<dbReference type="AlphaFoldDB" id="W0V402"/>
<keyword evidence="4 10" id="KW-1134">Transmembrane beta strand</keyword>
<dbReference type="Proteomes" id="UP000027604">
    <property type="component" value="Chromosome I"/>
</dbReference>
<dbReference type="InterPro" id="IPR039426">
    <property type="entry name" value="TonB-dep_rcpt-like"/>
</dbReference>
<evidence type="ECO:0000259" key="14">
    <source>
        <dbReference type="Pfam" id="PF00593"/>
    </source>
</evidence>
<feature type="signal peptide" evidence="13">
    <location>
        <begin position="1"/>
        <end position="24"/>
    </location>
</feature>
<dbReference type="KEGG" id="jag:GJA_1970"/>
<feature type="compositionally biased region" description="Basic and acidic residues" evidence="12">
    <location>
        <begin position="38"/>
        <end position="51"/>
    </location>
</feature>
<dbReference type="InterPro" id="IPR036942">
    <property type="entry name" value="Beta-barrel_TonB_sf"/>
</dbReference>
<evidence type="ECO:0000256" key="8">
    <source>
        <dbReference type="ARBA" id="ARBA00023170"/>
    </source>
</evidence>
<keyword evidence="6 11" id="KW-0798">TonB box</keyword>
<comment type="similarity">
    <text evidence="2 10 11">Belongs to the TonB-dependent receptor family.</text>
</comment>
<dbReference type="STRING" id="1349767.GJA_1970"/>
<evidence type="ECO:0000259" key="15">
    <source>
        <dbReference type="Pfam" id="PF07715"/>
    </source>
</evidence>
<feature type="domain" description="TonB-dependent receptor-like beta-barrel" evidence="14">
    <location>
        <begin position="388"/>
        <end position="707"/>
    </location>
</feature>
<evidence type="ECO:0000313" key="16">
    <source>
        <dbReference type="EMBL" id="CDG82606.1"/>
    </source>
</evidence>
<feature type="region of interest" description="Disordered" evidence="12">
    <location>
        <begin position="28"/>
        <end position="59"/>
    </location>
</feature>
<evidence type="ECO:0000256" key="2">
    <source>
        <dbReference type="ARBA" id="ARBA00009810"/>
    </source>
</evidence>
<dbReference type="Pfam" id="PF00593">
    <property type="entry name" value="TonB_dep_Rec_b-barrel"/>
    <property type="match status" value="1"/>
</dbReference>
<evidence type="ECO:0000256" key="11">
    <source>
        <dbReference type="RuleBase" id="RU003357"/>
    </source>
</evidence>
<evidence type="ECO:0000256" key="10">
    <source>
        <dbReference type="PROSITE-ProRule" id="PRU01360"/>
    </source>
</evidence>
<evidence type="ECO:0000256" key="13">
    <source>
        <dbReference type="SAM" id="SignalP"/>
    </source>
</evidence>
<evidence type="ECO:0000256" key="1">
    <source>
        <dbReference type="ARBA" id="ARBA00004571"/>
    </source>
</evidence>
<comment type="subcellular location">
    <subcellularLocation>
        <location evidence="1 10">Cell outer membrane</location>
        <topology evidence="1 10">Multi-pass membrane protein</topology>
    </subcellularLocation>
</comment>
<dbReference type="InterPro" id="IPR037066">
    <property type="entry name" value="Plug_dom_sf"/>
</dbReference>
<keyword evidence="17" id="KW-1185">Reference proteome</keyword>
<feature type="region of interest" description="Disordered" evidence="12">
    <location>
        <begin position="717"/>
        <end position="738"/>
    </location>
</feature>
<dbReference type="PATRIC" id="fig|1349767.4.peg.3738"/>
<dbReference type="Gene3D" id="2.40.170.20">
    <property type="entry name" value="TonB-dependent receptor, beta-barrel domain"/>
    <property type="match status" value="1"/>
</dbReference>
<proteinExistence type="inferred from homology"/>
<evidence type="ECO:0000256" key="4">
    <source>
        <dbReference type="ARBA" id="ARBA00022452"/>
    </source>
</evidence>
<dbReference type="HOGENOM" id="CLU_023161_0_0_4"/>
<evidence type="ECO:0000256" key="5">
    <source>
        <dbReference type="ARBA" id="ARBA00022692"/>
    </source>
</evidence>
<evidence type="ECO:0000256" key="3">
    <source>
        <dbReference type="ARBA" id="ARBA00022448"/>
    </source>
</evidence>
<dbReference type="PROSITE" id="PS52016">
    <property type="entry name" value="TONB_DEPENDENT_REC_3"/>
    <property type="match status" value="1"/>
</dbReference>
<feature type="compositionally biased region" description="Basic and acidic residues" evidence="12">
    <location>
        <begin position="524"/>
        <end position="533"/>
    </location>
</feature>
<dbReference type="PANTHER" id="PTHR40980:SF4">
    <property type="entry name" value="TONB-DEPENDENT RECEPTOR-LIKE BETA-BARREL DOMAIN-CONTAINING PROTEIN"/>
    <property type="match status" value="1"/>
</dbReference>
<feature type="region of interest" description="Disordered" evidence="12">
    <location>
        <begin position="509"/>
        <end position="533"/>
    </location>
</feature>
<dbReference type="GO" id="GO:0009279">
    <property type="term" value="C:cell outer membrane"/>
    <property type="evidence" value="ECO:0007669"/>
    <property type="project" value="UniProtKB-SubCell"/>
</dbReference>
<evidence type="ECO:0000256" key="12">
    <source>
        <dbReference type="SAM" id="MobiDB-lite"/>
    </source>
</evidence>
<dbReference type="SUPFAM" id="SSF56935">
    <property type="entry name" value="Porins"/>
    <property type="match status" value="1"/>
</dbReference>
<evidence type="ECO:0000256" key="7">
    <source>
        <dbReference type="ARBA" id="ARBA00023136"/>
    </source>
</evidence>
<dbReference type="InterPro" id="IPR012910">
    <property type="entry name" value="Plug_dom"/>
</dbReference>
<dbReference type="CDD" id="cd01347">
    <property type="entry name" value="ligand_gated_channel"/>
    <property type="match status" value="1"/>
</dbReference>
<dbReference type="EMBL" id="HG322949">
    <property type="protein sequence ID" value="CDG82606.1"/>
    <property type="molecule type" value="Genomic_DNA"/>
</dbReference>
<sequence>MHHRYLPFQLTLAGAVLLTAPAQAQQVQQARPAAPADQEIKAEPSAHEKTPEPAVQSVEVKGALASYDPRRDDTASKIVVNSEEIQKYGDTSIMDVFKRLPGITVSGAAGRSGGEVRMRGLGSGYTQILLNGERAPAGFSLDSLSPDVIERIEILRAASAEFSTQSIAGTINVVLKKAVKTAQRELKASVADGRNGASGSLSLQLSDRHGDFSYSMSGSYYNGNYRYDAPYDENGLDALGTPNLLRYNQGYSSGRYEGVNLAPRLNWTLKGGDTLTAQFFINAGRSGNDSVSEADTVLGLRPVYDVSVNNFTSHNAFGRGDLTWVHKMAAGAKLELKVGVNGDRNTSDNRQTGASQGAGLLLNSSVATVGSGRGVSSTGKYSTPLFDGHALSAGWDGAYGTRDDERRQRDVDLPGSHPVNSDEGFDAAISRLAVYGQDEWTINQRWSLYAGLRWEGVQTRSAGDTFEAVSQRSSVWSPLLQTLWKLPDSKGDQLRFALTRTYKAPSASNLIPRRFTSTNNSQTDPDRQGNPELKPELALGLDASFDHYWAEGALLSASASMRRIDGYTRQGLLLLDQRWVSTPVNDGRATTRSIELEAKFPLRTVMHHAPAIDLRASLSRNWSRVEAVPGPDNRLDQQTPFSGNLGIDYKSAGGSLSAGASFSYRNGGAVRITENQRSWSTPRRDLEVYGVWKFDPKNQLRIAVSNLLAQDYASDSSYTDASGTLRRHSVSPGSAQVRATMEMKF</sequence>
<feature type="chain" id="PRO_5004797546" evidence="13">
    <location>
        <begin position="25"/>
        <end position="745"/>
    </location>
</feature>
<dbReference type="PANTHER" id="PTHR40980">
    <property type="entry name" value="PLUG DOMAIN-CONTAINING PROTEIN"/>
    <property type="match status" value="1"/>
</dbReference>
<dbReference type="Gene3D" id="2.170.130.10">
    <property type="entry name" value="TonB-dependent receptor, plug domain"/>
    <property type="match status" value="1"/>
</dbReference>
<evidence type="ECO:0000256" key="6">
    <source>
        <dbReference type="ARBA" id="ARBA00023077"/>
    </source>
</evidence>
<name>W0V402_9BURK</name>
<keyword evidence="5 10" id="KW-0812">Transmembrane</keyword>
<evidence type="ECO:0000256" key="9">
    <source>
        <dbReference type="ARBA" id="ARBA00023237"/>
    </source>
</evidence>
<dbReference type="eggNOG" id="COG4771">
    <property type="taxonomic scope" value="Bacteria"/>
</dbReference>
<keyword evidence="7 10" id="KW-0472">Membrane</keyword>
<reference evidence="16 17" key="1">
    <citation type="journal article" date="2015" name="Genome Announc.">
        <title>Genome Sequence of Mushroom Soft-Rot Pathogen Janthinobacterium agaricidamnosum.</title>
        <authorList>
            <person name="Graupner K."/>
            <person name="Lackner G."/>
            <person name="Hertweck C."/>
        </authorList>
    </citation>
    <scope>NUCLEOTIDE SEQUENCE [LARGE SCALE GENOMIC DNA]</scope>
    <source>
        <strain evidence="17">NBRC 102515 / DSM 9628</strain>
    </source>
</reference>
<feature type="domain" description="TonB-dependent receptor plug" evidence="15">
    <location>
        <begin position="71"/>
        <end position="170"/>
    </location>
</feature>
<protein>
    <submittedName>
        <fullName evidence="16">TonB-dependent Receptor Plug domain protein</fullName>
    </submittedName>
</protein>
<keyword evidence="13" id="KW-0732">Signal</keyword>
<evidence type="ECO:0000313" key="17">
    <source>
        <dbReference type="Proteomes" id="UP000027604"/>
    </source>
</evidence>